<dbReference type="RefSeq" id="WP_123510347.1">
    <property type="nucleotide sequence ID" value="NZ_MOBQ01000016.1"/>
</dbReference>
<evidence type="ECO:0000313" key="1">
    <source>
        <dbReference type="EMBL" id="RON46311.1"/>
    </source>
</evidence>
<sequence>MSQPVFVNLKCVPSLRVPQAPDNKLKVRPTDDGAGITVAVEPWPFMAPSNTVTLHVCGVRQDGSPFMLRQVYAEPVTDTDVNEGWERSIPWDVLNDLQHGSSLVFVFQVAFDDCCGCCPLLFPPLAIEVRIPFEDLTTFTDGNWNHWEKGDAIKDARDLLLVNSNGNECLENITYSRDSSGVVLIKTFDQLEAGLRYEFGLSVRRLNNYNPVPVLSLQTSSGPVTAQTTITDLSWHPLKGEFMADASTMQLWIYSHEPDIGIRGNDYGLDDILVREL</sequence>
<gene>
    <name evidence="1" type="ORF">BK666_14305</name>
</gene>
<comment type="caution">
    <text evidence="1">The sequence shown here is derived from an EMBL/GenBank/DDBJ whole genome shotgun (WGS) entry which is preliminary data.</text>
</comment>
<dbReference type="OrthoDB" id="7025024at2"/>
<dbReference type="EMBL" id="MOBQ01000016">
    <property type="protein sequence ID" value="RON46311.1"/>
    <property type="molecule type" value="Genomic_DNA"/>
</dbReference>
<protein>
    <submittedName>
        <fullName evidence="1">Uncharacterized protein</fullName>
    </submittedName>
</protein>
<dbReference type="Gene3D" id="2.60.120.260">
    <property type="entry name" value="Galactose-binding domain-like"/>
    <property type="match status" value="1"/>
</dbReference>
<name>A0A423K4B5_9PSED</name>
<reference evidence="1 2" key="1">
    <citation type="submission" date="2016-10" db="EMBL/GenBank/DDBJ databases">
        <title>Comparative genome analysis of multiple Pseudomonas spp. focuses on biocontrol and plant growth promoting traits.</title>
        <authorList>
            <person name="Tao X.-Y."/>
            <person name="Taylor C.G."/>
        </authorList>
    </citation>
    <scope>NUCLEOTIDE SEQUENCE [LARGE SCALE GENOMIC DNA]</scope>
    <source>
        <strain evidence="1 2">37A10</strain>
    </source>
</reference>
<dbReference type="AlphaFoldDB" id="A0A423K4B5"/>
<proteinExistence type="predicted"/>
<evidence type="ECO:0000313" key="2">
    <source>
        <dbReference type="Proteomes" id="UP000285349"/>
    </source>
</evidence>
<dbReference type="Proteomes" id="UP000285349">
    <property type="component" value="Unassembled WGS sequence"/>
</dbReference>
<accession>A0A423K4B5</accession>
<organism evidence="1 2">
    <name type="scientific">Pseudomonas frederiksbergensis</name>
    <dbReference type="NCBI Taxonomy" id="104087"/>
    <lineage>
        <taxon>Bacteria</taxon>
        <taxon>Pseudomonadati</taxon>
        <taxon>Pseudomonadota</taxon>
        <taxon>Gammaproteobacteria</taxon>
        <taxon>Pseudomonadales</taxon>
        <taxon>Pseudomonadaceae</taxon>
        <taxon>Pseudomonas</taxon>
    </lineage>
</organism>